<evidence type="ECO:0000313" key="3">
    <source>
        <dbReference type="Proteomes" id="UP001255856"/>
    </source>
</evidence>
<dbReference type="AlphaFoldDB" id="A0AAD9IGV6"/>
<evidence type="ECO:0000313" key="2">
    <source>
        <dbReference type="EMBL" id="KAK2076385.1"/>
    </source>
</evidence>
<dbReference type="Proteomes" id="UP001255856">
    <property type="component" value="Unassembled WGS sequence"/>
</dbReference>
<protein>
    <submittedName>
        <fullName evidence="2">Uncharacterized protein</fullName>
    </submittedName>
</protein>
<name>A0AAD9IGV6_PROWI</name>
<reference evidence="2" key="1">
    <citation type="submission" date="2021-01" db="EMBL/GenBank/DDBJ databases">
        <authorList>
            <person name="Eckstrom K.M.E."/>
        </authorList>
    </citation>
    <scope>NUCLEOTIDE SEQUENCE</scope>
    <source>
        <strain evidence="2">UVCC 0001</strain>
    </source>
</reference>
<organism evidence="2 3">
    <name type="scientific">Prototheca wickerhamii</name>
    <dbReference type="NCBI Taxonomy" id="3111"/>
    <lineage>
        <taxon>Eukaryota</taxon>
        <taxon>Viridiplantae</taxon>
        <taxon>Chlorophyta</taxon>
        <taxon>core chlorophytes</taxon>
        <taxon>Trebouxiophyceae</taxon>
        <taxon>Chlorellales</taxon>
        <taxon>Chlorellaceae</taxon>
        <taxon>Prototheca</taxon>
    </lineage>
</organism>
<accession>A0AAD9IGV6</accession>
<evidence type="ECO:0000256" key="1">
    <source>
        <dbReference type="SAM" id="MobiDB-lite"/>
    </source>
</evidence>
<sequence length="102" mass="10932">MMQLRLARSASRLAPSFGTRFASTLDPSSGLKYDPEKGPKGAYIPADPRKPSDSAKTLFKKCVAWGLREQKAARAAQQSNSTFSHGTQGILSALTLYKATAA</sequence>
<proteinExistence type="predicted"/>
<dbReference type="EMBL" id="JASFZW010000010">
    <property type="protein sequence ID" value="KAK2076385.1"/>
    <property type="molecule type" value="Genomic_DNA"/>
</dbReference>
<keyword evidence="3" id="KW-1185">Reference proteome</keyword>
<comment type="caution">
    <text evidence="2">The sequence shown here is derived from an EMBL/GenBank/DDBJ whole genome shotgun (WGS) entry which is preliminary data.</text>
</comment>
<gene>
    <name evidence="2" type="ORF">QBZ16_000910</name>
</gene>
<feature type="region of interest" description="Disordered" evidence="1">
    <location>
        <begin position="22"/>
        <end position="52"/>
    </location>
</feature>